<dbReference type="InterPro" id="IPR036736">
    <property type="entry name" value="ACP-like_sf"/>
</dbReference>
<evidence type="ECO:0000313" key="3">
    <source>
        <dbReference type="Proteomes" id="UP001419910"/>
    </source>
</evidence>
<accession>A0ABU9Y9L5</accession>
<keyword evidence="3" id="KW-1185">Reference proteome</keyword>
<dbReference type="EMBL" id="JBDIME010000029">
    <property type="protein sequence ID" value="MEN2792499.1"/>
    <property type="molecule type" value="Genomic_DNA"/>
</dbReference>
<protein>
    <submittedName>
        <fullName evidence="2">Acyl carrier protein</fullName>
    </submittedName>
</protein>
<dbReference type="SUPFAM" id="SSF47336">
    <property type="entry name" value="ACP-like"/>
    <property type="match status" value="1"/>
</dbReference>
<organism evidence="2 3">
    <name type="scientific">Sphingomonas oligophenolica</name>
    <dbReference type="NCBI Taxonomy" id="301154"/>
    <lineage>
        <taxon>Bacteria</taxon>
        <taxon>Pseudomonadati</taxon>
        <taxon>Pseudomonadota</taxon>
        <taxon>Alphaproteobacteria</taxon>
        <taxon>Sphingomonadales</taxon>
        <taxon>Sphingomonadaceae</taxon>
        <taxon>Sphingomonas</taxon>
    </lineage>
</organism>
<gene>
    <name evidence="2" type="ORF">ABC974_22920</name>
</gene>
<dbReference type="PROSITE" id="PS50075">
    <property type="entry name" value="CARRIER"/>
    <property type="match status" value="1"/>
</dbReference>
<evidence type="ECO:0000313" key="2">
    <source>
        <dbReference type="EMBL" id="MEN2792499.1"/>
    </source>
</evidence>
<proteinExistence type="predicted"/>
<dbReference type="InterPro" id="IPR009081">
    <property type="entry name" value="PP-bd_ACP"/>
</dbReference>
<dbReference type="RefSeq" id="WP_343889738.1">
    <property type="nucleotide sequence ID" value="NZ_BAAAEH010000023.1"/>
</dbReference>
<evidence type="ECO:0000259" key="1">
    <source>
        <dbReference type="PROSITE" id="PS50075"/>
    </source>
</evidence>
<sequence length="81" mass="9192">MTDSEILERLTDIFHDILDDDSIVLQPETTAADIKDWDSANHINIVVAVEGRFGIKIRNAEVERLKDVGDFVALIRSKLDR</sequence>
<reference evidence="2 3" key="1">
    <citation type="submission" date="2024-05" db="EMBL/GenBank/DDBJ databases">
        <authorList>
            <person name="Liu Q."/>
            <person name="Xin Y.-H."/>
        </authorList>
    </citation>
    <scope>NUCLEOTIDE SEQUENCE [LARGE SCALE GENOMIC DNA]</scope>
    <source>
        <strain evidence="2 3">CGMCC 1.10181</strain>
    </source>
</reference>
<dbReference type="Proteomes" id="UP001419910">
    <property type="component" value="Unassembled WGS sequence"/>
</dbReference>
<name>A0ABU9Y9L5_9SPHN</name>
<feature type="domain" description="Carrier" evidence="1">
    <location>
        <begin position="1"/>
        <end position="79"/>
    </location>
</feature>
<comment type="caution">
    <text evidence="2">The sequence shown here is derived from an EMBL/GenBank/DDBJ whole genome shotgun (WGS) entry which is preliminary data.</text>
</comment>
<dbReference type="Gene3D" id="1.10.1200.10">
    <property type="entry name" value="ACP-like"/>
    <property type="match status" value="1"/>
</dbReference>